<evidence type="ECO:0000313" key="6">
    <source>
        <dbReference type="Proteomes" id="UP000184391"/>
    </source>
</evidence>
<dbReference type="InterPro" id="IPR002347">
    <property type="entry name" value="SDR_fam"/>
</dbReference>
<accession>A0A1M7SS33</accession>
<evidence type="ECO:0000256" key="4">
    <source>
        <dbReference type="RuleBase" id="RU000363"/>
    </source>
</evidence>
<keyword evidence="6" id="KW-1185">Reference proteome</keyword>
<dbReference type="EMBL" id="FRDF01000013">
    <property type="protein sequence ID" value="SHN61335.1"/>
    <property type="molecule type" value="Genomic_DNA"/>
</dbReference>
<dbReference type="Pfam" id="PF00106">
    <property type="entry name" value="adh_short"/>
    <property type="match status" value="1"/>
</dbReference>
<dbReference type="AlphaFoldDB" id="A0A1M7SS33"/>
<name>A0A1M7SS33_9SPHN</name>
<evidence type="ECO:0000256" key="2">
    <source>
        <dbReference type="ARBA" id="ARBA00023002"/>
    </source>
</evidence>
<dbReference type="InterPro" id="IPR036291">
    <property type="entry name" value="NAD(P)-bd_dom_sf"/>
</dbReference>
<dbReference type="Gene3D" id="3.40.50.720">
    <property type="entry name" value="NAD(P)-binding Rossmann-like Domain"/>
    <property type="match status" value="1"/>
</dbReference>
<dbReference type="SUPFAM" id="SSF51735">
    <property type="entry name" value="NAD(P)-binding Rossmann-fold domains"/>
    <property type="match status" value="1"/>
</dbReference>
<dbReference type="STRING" id="198312.SAMN02745193_02249"/>
<dbReference type="CDD" id="cd05327">
    <property type="entry name" value="retinol-DH_like_SDR_c_like"/>
    <property type="match status" value="1"/>
</dbReference>
<reference evidence="6" key="1">
    <citation type="submission" date="2016-12" db="EMBL/GenBank/DDBJ databases">
        <authorList>
            <person name="Varghese N."/>
            <person name="Submissions S."/>
        </authorList>
    </citation>
    <scope>NUCLEOTIDE SEQUENCE [LARGE SCALE GENOMIC DNA]</scope>
    <source>
        <strain evidence="6">DSM 11032</strain>
    </source>
</reference>
<dbReference type="FunFam" id="3.40.50.720:FF:000594">
    <property type="entry name" value="Short-chain oxidoreductase"/>
    <property type="match status" value="1"/>
</dbReference>
<evidence type="ECO:0000313" key="5">
    <source>
        <dbReference type="EMBL" id="SHN61335.1"/>
    </source>
</evidence>
<proteinExistence type="inferred from homology"/>
<dbReference type="PRINTS" id="PR00081">
    <property type="entry name" value="GDHRDH"/>
</dbReference>
<dbReference type="PRINTS" id="PR00080">
    <property type="entry name" value="SDRFAMILY"/>
</dbReference>
<dbReference type="PANTHER" id="PTHR24320:SF148">
    <property type="entry name" value="NAD(P)-BINDING ROSSMANN-FOLD SUPERFAMILY PROTEIN"/>
    <property type="match status" value="1"/>
</dbReference>
<organism evidence="5 6">
    <name type="scientific">Erythrobacter sanguineus</name>
    <dbReference type="NCBI Taxonomy" id="198312"/>
    <lineage>
        <taxon>Bacteria</taxon>
        <taxon>Pseudomonadati</taxon>
        <taxon>Pseudomonadota</taxon>
        <taxon>Alphaproteobacteria</taxon>
        <taxon>Sphingomonadales</taxon>
        <taxon>Erythrobacteraceae</taxon>
        <taxon>Erythrobacter/Porphyrobacter group</taxon>
        <taxon>Erythrobacter</taxon>
    </lineage>
</organism>
<comment type="similarity">
    <text evidence="1 4">Belongs to the short-chain dehydrogenases/reductases (SDR) family.</text>
</comment>
<evidence type="ECO:0000256" key="1">
    <source>
        <dbReference type="ARBA" id="ARBA00006484"/>
    </source>
</evidence>
<dbReference type="RefSeq" id="WP_072675106.1">
    <property type="nucleotide sequence ID" value="NZ_FRDF01000013.1"/>
</dbReference>
<dbReference type="PANTHER" id="PTHR24320">
    <property type="entry name" value="RETINOL DEHYDROGENASE"/>
    <property type="match status" value="1"/>
</dbReference>
<dbReference type="GO" id="GO:0016491">
    <property type="term" value="F:oxidoreductase activity"/>
    <property type="evidence" value="ECO:0007669"/>
    <property type="project" value="UniProtKB-KW"/>
</dbReference>
<keyword evidence="2" id="KW-0560">Oxidoreductase</keyword>
<evidence type="ECO:0000256" key="3">
    <source>
        <dbReference type="ARBA" id="ARBA00071493"/>
    </source>
</evidence>
<sequence length="324" mass="34071">MTTLGPTFDRNSTTDDVLTGIDLTGRTVFITGANSGLGQETARALAATGAIVIMAGRDQGKLDAAVAAIRADLPDAELETIICDLGNLASIRACGDEARARFAKIDLLINNAGVMACPLLRTADGFEMQFGTNHLGHFALTAELMPLIEAGANTKGSGRIVNLSSRGHQFAPTDCNDPNFTEQDYDPWISYGQSKTANILFSVGLEARYGQRGIHAYAVHPGGINTNLGRHLDAAMVAELMARVTTSDAGFAWKTIPQGAATSCWAATAPELEGAGGVYCEDCHVAAVDDQSSASGVRSYALDAQSAERLWTLSEQLTGAQYPA</sequence>
<gene>
    <name evidence="5" type="ORF">SAMN02745193_02249</name>
</gene>
<dbReference type="Proteomes" id="UP000184391">
    <property type="component" value="Unassembled WGS sequence"/>
</dbReference>
<dbReference type="OrthoDB" id="109589at2"/>
<protein>
    <recommendedName>
        <fullName evidence="3">Probable oxidoreductase</fullName>
    </recommendedName>
</protein>